<keyword evidence="2" id="KW-1185">Reference proteome</keyword>
<name>A0A075AQF5_ROZAC</name>
<dbReference type="EMBL" id="KE561336">
    <property type="protein sequence ID" value="EPZ30945.1"/>
    <property type="molecule type" value="Genomic_DNA"/>
</dbReference>
<proteinExistence type="predicted"/>
<evidence type="ECO:0000313" key="1">
    <source>
        <dbReference type="EMBL" id="EPZ30945.1"/>
    </source>
</evidence>
<dbReference type="AlphaFoldDB" id="A0A075AQF5"/>
<protein>
    <submittedName>
        <fullName evidence="1">Uncharacterized protein</fullName>
    </submittedName>
</protein>
<organism evidence="1 2">
    <name type="scientific">Rozella allomycis (strain CSF55)</name>
    <dbReference type="NCBI Taxonomy" id="988480"/>
    <lineage>
        <taxon>Eukaryota</taxon>
        <taxon>Fungi</taxon>
        <taxon>Fungi incertae sedis</taxon>
        <taxon>Cryptomycota</taxon>
        <taxon>Cryptomycota incertae sedis</taxon>
        <taxon>Rozella</taxon>
    </lineage>
</organism>
<accession>A0A075AQF5</accession>
<gene>
    <name evidence="1" type="ORF">O9G_005564</name>
</gene>
<evidence type="ECO:0000313" key="2">
    <source>
        <dbReference type="Proteomes" id="UP000030755"/>
    </source>
</evidence>
<reference evidence="1 2" key="1">
    <citation type="journal article" date="2013" name="Curr. Biol.">
        <title>Shared signatures of parasitism and phylogenomics unite Cryptomycota and microsporidia.</title>
        <authorList>
            <person name="James T.Y."/>
            <person name="Pelin A."/>
            <person name="Bonen L."/>
            <person name="Ahrendt S."/>
            <person name="Sain D."/>
            <person name="Corradi N."/>
            <person name="Stajich J.E."/>
        </authorList>
    </citation>
    <scope>NUCLEOTIDE SEQUENCE [LARGE SCALE GENOMIC DNA]</scope>
    <source>
        <strain evidence="1 2">CSF55</strain>
    </source>
</reference>
<dbReference type="Proteomes" id="UP000030755">
    <property type="component" value="Unassembled WGS sequence"/>
</dbReference>
<sequence length="138" mass="15995">MELETGRNRDKNCSPNRFSLRDRENKDLMDWNIKVMISESGFDNSTFMRFKRDSIAVLFVTPLDKTLKFEEHFFLSSGLIDSSNDLRLSRAFGAFSVSVVSISRIKGIVDQRISEISKMRETISEFDESFRFIGAFKD</sequence>
<dbReference type="HOGENOM" id="CLU_1856435_0_0_1"/>